<proteinExistence type="inferred from homology"/>
<evidence type="ECO:0000256" key="6">
    <source>
        <dbReference type="SAM" id="Phobius"/>
    </source>
</evidence>
<dbReference type="GO" id="GO:0000271">
    <property type="term" value="P:polysaccharide biosynthetic process"/>
    <property type="evidence" value="ECO:0007669"/>
    <property type="project" value="InterPro"/>
</dbReference>
<reference evidence="8 9" key="1">
    <citation type="submission" date="2016-11" db="EMBL/GenBank/DDBJ databases">
        <authorList>
            <person name="Jaros S."/>
            <person name="Januszkiewicz K."/>
            <person name="Wedrychowicz H."/>
        </authorList>
    </citation>
    <scope>NUCLEOTIDE SEQUENCE [LARGE SCALE GENOMIC DNA]</scope>
    <source>
        <strain evidence="8 9">DSM 15929</strain>
    </source>
</reference>
<keyword evidence="4 6" id="KW-1133">Transmembrane helix</keyword>
<feature type="transmembrane region" description="Helical" evidence="6">
    <location>
        <begin position="36"/>
        <end position="62"/>
    </location>
</feature>
<feature type="transmembrane region" description="Helical" evidence="6">
    <location>
        <begin position="101"/>
        <end position="120"/>
    </location>
</feature>
<evidence type="ECO:0000259" key="7">
    <source>
        <dbReference type="Pfam" id="PF04138"/>
    </source>
</evidence>
<sequence length="138" mass="16225">MMKKLALQIIKFGIVGVIAFIIDYSILFILTDFFSVYYLLSAAISFTISTIFNYFCSMCWVFEGKKNIKKRNELMIFIFLSVIGLGINQVMMLILVEQIKIFYMISKIIATCVVMIWNFITRKLFLEDHKKRRICTNE</sequence>
<dbReference type="PANTHER" id="PTHR38459">
    <property type="entry name" value="PROPHAGE BACTOPRENOL-LINKED GLUCOSE TRANSLOCASE HOMOLOG"/>
    <property type="match status" value="1"/>
</dbReference>
<name>A0A1M6UFT8_9FIRM</name>
<evidence type="ECO:0000256" key="3">
    <source>
        <dbReference type="ARBA" id="ARBA00022692"/>
    </source>
</evidence>
<organism evidence="8 9">
    <name type="scientific">Anaerocolumna jejuensis DSM 15929</name>
    <dbReference type="NCBI Taxonomy" id="1121322"/>
    <lineage>
        <taxon>Bacteria</taxon>
        <taxon>Bacillati</taxon>
        <taxon>Bacillota</taxon>
        <taxon>Clostridia</taxon>
        <taxon>Lachnospirales</taxon>
        <taxon>Lachnospiraceae</taxon>
        <taxon>Anaerocolumna</taxon>
    </lineage>
</organism>
<comment type="similarity">
    <text evidence="2">Belongs to the GtrA family.</text>
</comment>
<evidence type="ECO:0000256" key="2">
    <source>
        <dbReference type="ARBA" id="ARBA00009399"/>
    </source>
</evidence>
<evidence type="ECO:0000256" key="1">
    <source>
        <dbReference type="ARBA" id="ARBA00004141"/>
    </source>
</evidence>
<dbReference type="AlphaFoldDB" id="A0A1M6UFT8"/>
<dbReference type="GO" id="GO:0005886">
    <property type="term" value="C:plasma membrane"/>
    <property type="evidence" value="ECO:0007669"/>
    <property type="project" value="TreeGrafter"/>
</dbReference>
<keyword evidence="5 6" id="KW-0472">Membrane</keyword>
<gene>
    <name evidence="8" type="ORF">SAMN02745136_03063</name>
</gene>
<comment type="subcellular location">
    <subcellularLocation>
        <location evidence="1">Membrane</location>
        <topology evidence="1">Multi-pass membrane protein</topology>
    </subcellularLocation>
</comment>
<dbReference type="EMBL" id="FRAC01000015">
    <property type="protein sequence ID" value="SHK67928.1"/>
    <property type="molecule type" value="Genomic_DNA"/>
</dbReference>
<keyword evidence="3 6" id="KW-0812">Transmembrane</keyword>
<protein>
    <submittedName>
        <fullName evidence="8">Putative flippase GtrA (Transmembrane translocase of bactoprenol-linked glucose)</fullName>
    </submittedName>
</protein>
<accession>A0A1M6UFT8</accession>
<evidence type="ECO:0000256" key="4">
    <source>
        <dbReference type="ARBA" id="ARBA00022989"/>
    </source>
</evidence>
<dbReference type="PANTHER" id="PTHR38459:SF1">
    <property type="entry name" value="PROPHAGE BACTOPRENOL-LINKED GLUCOSE TRANSLOCASE HOMOLOG"/>
    <property type="match status" value="1"/>
</dbReference>
<dbReference type="InterPro" id="IPR007267">
    <property type="entry name" value="GtrA_DPMS_TM"/>
</dbReference>
<feature type="transmembrane region" description="Helical" evidence="6">
    <location>
        <begin position="74"/>
        <end position="95"/>
    </location>
</feature>
<feature type="domain" description="GtrA/DPMS transmembrane" evidence="7">
    <location>
        <begin position="11"/>
        <end position="125"/>
    </location>
</feature>
<feature type="transmembrane region" description="Helical" evidence="6">
    <location>
        <begin position="12"/>
        <end position="30"/>
    </location>
</feature>
<evidence type="ECO:0000313" key="9">
    <source>
        <dbReference type="Proteomes" id="UP000184386"/>
    </source>
</evidence>
<keyword evidence="9" id="KW-1185">Reference proteome</keyword>
<dbReference type="Pfam" id="PF04138">
    <property type="entry name" value="GtrA_DPMS_TM"/>
    <property type="match status" value="1"/>
</dbReference>
<dbReference type="STRING" id="1121322.SAMN02745136_03063"/>
<evidence type="ECO:0000256" key="5">
    <source>
        <dbReference type="ARBA" id="ARBA00023136"/>
    </source>
</evidence>
<dbReference type="InterPro" id="IPR051401">
    <property type="entry name" value="GtrA_CellWall_Glycosyl"/>
</dbReference>
<dbReference type="Proteomes" id="UP000184386">
    <property type="component" value="Unassembled WGS sequence"/>
</dbReference>
<dbReference type="RefSeq" id="WP_242962527.1">
    <property type="nucleotide sequence ID" value="NZ_FRAC01000015.1"/>
</dbReference>
<evidence type="ECO:0000313" key="8">
    <source>
        <dbReference type="EMBL" id="SHK67928.1"/>
    </source>
</evidence>